<organism evidence="1 2">
    <name type="scientific">Paramicrosporidium saccamoebae</name>
    <dbReference type="NCBI Taxonomy" id="1246581"/>
    <lineage>
        <taxon>Eukaryota</taxon>
        <taxon>Fungi</taxon>
        <taxon>Fungi incertae sedis</taxon>
        <taxon>Cryptomycota</taxon>
        <taxon>Cryptomycota incertae sedis</taxon>
        <taxon>Paramicrosporidium</taxon>
    </lineage>
</organism>
<protein>
    <submittedName>
        <fullName evidence="1">Uncharacterized protein</fullName>
    </submittedName>
</protein>
<proteinExistence type="predicted"/>
<gene>
    <name evidence="1" type="ORF">PSACC_00840</name>
</gene>
<evidence type="ECO:0000313" key="2">
    <source>
        <dbReference type="Proteomes" id="UP000240830"/>
    </source>
</evidence>
<name>A0A2H9TNK9_9FUNG</name>
<comment type="caution">
    <text evidence="1">The sequence shown here is derived from an EMBL/GenBank/DDBJ whole genome shotgun (WGS) entry which is preliminary data.</text>
</comment>
<keyword evidence="2" id="KW-1185">Reference proteome</keyword>
<dbReference type="Proteomes" id="UP000240830">
    <property type="component" value="Unassembled WGS sequence"/>
</dbReference>
<accession>A0A2H9TNK9</accession>
<reference evidence="1 2" key="1">
    <citation type="submission" date="2016-10" db="EMBL/GenBank/DDBJ databases">
        <title>The genome of Paramicrosporidium saccamoebae is the missing link in understanding Cryptomycota and Microsporidia evolution.</title>
        <authorList>
            <person name="Quandt C.A."/>
            <person name="Beaudet D."/>
            <person name="Corsaro D."/>
            <person name="Michel R."/>
            <person name="Corradi N."/>
            <person name="James T."/>
        </authorList>
    </citation>
    <scope>NUCLEOTIDE SEQUENCE [LARGE SCALE GENOMIC DNA]</scope>
    <source>
        <strain evidence="1 2">KSL3</strain>
    </source>
</reference>
<dbReference type="EMBL" id="MTSL01000065">
    <property type="protein sequence ID" value="PJF19348.1"/>
    <property type="molecule type" value="Genomic_DNA"/>
</dbReference>
<dbReference type="AlphaFoldDB" id="A0A2H9TNK9"/>
<sequence>MVASDHFATKRYVRSLVQGGEFDELDFLRQTSRIAPSELTRVLLAVAEELQQELTLLVNEEFESFVKLFNDIGDVGQEEFQDFEEKVANLYQTSQVQHSVG</sequence>
<evidence type="ECO:0000313" key="1">
    <source>
        <dbReference type="EMBL" id="PJF19348.1"/>
    </source>
</evidence>